<dbReference type="Gene3D" id="3.30.450.40">
    <property type="match status" value="1"/>
</dbReference>
<keyword evidence="3" id="KW-0804">Transcription</keyword>
<proteinExistence type="predicted"/>
<dbReference type="PROSITE" id="PS51078">
    <property type="entry name" value="ICLR_ED"/>
    <property type="match status" value="1"/>
</dbReference>
<dbReference type="InterPro" id="IPR029016">
    <property type="entry name" value="GAF-like_dom_sf"/>
</dbReference>
<reference evidence="6 7" key="1">
    <citation type="submission" date="2019-10" db="EMBL/GenBank/DDBJ databases">
        <title>Georgenia wutianyii sp. nov. and Georgenia yuyongxinii sp. nov. isolated from plateau pika (Ochotona curzoniae) in the Qinghai-Tibet plateau of China.</title>
        <authorList>
            <person name="Tian Z."/>
        </authorList>
    </citation>
    <scope>NUCLEOTIDE SEQUENCE [LARGE SCALE GENOMIC DNA]</scope>
    <source>
        <strain evidence="6 7">JCM 19765</strain>
    </source>
</reference>
<dbReference type="InterPro" id="IPR036388">
    <property type="entry name" value="WH-like_DNA-bd_sf"/>
</dbReference>
<dbReference type="Gene3D" id="1.10.10.10">
    <property type="entry name" value="Winged helix-like DNA-binding domain superfamily/Winged helix DNA-binding domain"/>
    <property type="match status" value="1"/>
</dbReference>
<dbReference type="PANTHER" id="PTHR30136:SF24">
    <property type="entry name" value="HTH-TYPE TRANSCRIPTIONAL REPRESSOR ALLR"/>
    <property type="match status" value="1"/>
</dbReference>
<keyword evidence="2" id="KW-0238">DNA-binding</keyword>
<dbReference type="GO" id="GO:0045892">
    <property type="term" value="P:negative regulation of DNA-templated transcription"/>
    <property type="evidence" value="ECO:0007669"/>
    <property type="project" value="TreeGrafter"/>
</dbReference>
<feature type="domain" description="IclR-ED" evidence="5">
    <location>
        <begin position="71"/>
        <end position="256"/>
    </location>
</feature>
<dbReference type="Pfam" id="PF09339">
    <property type="entry name" value="HTH_IclR"/>
    <property type="match status" value="1"/>
</dbReference>
<dbReference type="SUPFAM" id="SSF55781">
    <property type="entry name" value="GAF domain-like"/>
    <property type="match status" value="1"/>
</dbReference>
<evidence type="ECO:0000313" key="6">
    <source>
        <dbReference type="EMBL" id="MPV37528.1"/>
    </source>
</evidence>
<dbReference type="Proteomes" id="UP000437709">
    <property type="component" value="Unassembled WGS sequence"/>
</dbReference>
<name>A0A6N7EKB4_9MICO</name>
<organism evidence="6 7">
    <name type="scientific">Georgenia subflava</name>
    <dbReference type="NCBI Taxonomy" id="1622177"/>
    <lineage>
        <taxon>Bacteria</taxon>
        <taxon>Bacillati</taxon>
        <taxon>Actinomycetota</taxon>
        <taxon>Actinomycetes</taxon>
        <taxon>Micrococcales</taxon>
        <taxon>Bogoriellaceae</taxon>
        <taxon>Georgenia</taxon>
    </lineage>
</organism>
<evidence type="ECO:0000259" key="4">
    <source>
        <dbReference type="PROSITE" id="PS51077"/>
    </source>
</evidence>
<dbReference type="InterPro" id="IPR036390">
    <property type="entry name" value="WH_DNA-bd_sf"/>
</dbReference>
<dbReference type="EMBL" id="WHPC01000039">
    <property type="protein sequence ID" value="MPV37528.1"/>
    <property type="molecule type" value="Genomic_DNA"/>
</dbReference>
<dbReference type="GO" id="GO:0003700">
    <property type="term" value="F:DNA-binding transcription factor activity"/>
    <property type="evidence" value="ECO:0007669"/>
    <property type="project" value="TreeGrafter"/>
</dbReference>
<dbReference type="InterPro" id="IPR005471">
    <property type="entry name" value="Tscrpt_reg_IclR_N"/>
</dbReference>
<dbReference type="SUPFAM" id="SSF46785">
    <property type="entry name" value="Winged helix' DNA-binding domain"/>
    <property type="match status" value="1"/>
</dbReference>
<dbReference type="InterPro" id="IPR014757">
    <property type="entry name" value="Tscrpt_reg_IclR_C"/>
</dbReference>
<dbReference type="SMART" id="SM00346">
    <property type="entry name" value="HTH_ICLR"/>
    <property type="match status" value="1"/>
</dbReference>
<gene>
    <name evidence="6" type="ORF">GB881_10850</name>
</gene>
<evidence type="ECO:0000256" key="2">
    <source>
        <dbReference type="ARBA" id="ARBA00023125"/>
    </source>
</evidence>
<accession>A0A6N7EKB4</accession>
<feature type="domain" description="HTH iclR-type" evidence="4">
    <location>
        <begin position="10"/>
        <end position="70"/>
    </location>
</feature>
<sequence length="258" mass="27276">MGHLVEKSPAPAVTRAAALLDLLAQAHGGLGLTEIARALGLAKSSTSNICVALEQAGLIARRETGYVLGRQVARLGGAYLRGFDLVREFYRVCEASQVLSRELLQLALLDGTQVLYLARHEGRAPLRLSATVGDRFPAPITAVGTALLSRLDPAEVRERFADPVTLPVWTDSSVRTVEDLLAKLAATAERGFAVDDGETHPGVYGVAVLLPAATAGGEPVALGCSMMKASMTAEHRDTVVDALRSAREELADPMRAAD</sequence>
<keyword evidence="7" id="KW-1185">Reference proteome</keyword>
<dbReference type="AlphaFoldDB" id="A0A6N7EKB4"/>
<comment type="caution">
    <text evidence="6">The sequence shown here is derived from an EMBL/GenBank/DDBJ whole genome shotgun (WGS) entry which is preliminary data.</text>
</comment>
<dbReference type="PANTHER" id="PTHR30136">
    <property type="entry name" value="HELIX-TURN-HELIX TRANSCRIPTIONAL REGULATOR, ICLR FAMILY"/>
    <property type="match status" value="1"/>
</dbReference>
<keyword evidence="1" id="KW-0805">Transcription regulation</keyword>
<dbReference type="PROSITE" id="PS51077">
    <property type="entry name" value="HTH_ICLR"/>
    <property type="match status" value="1"/>
</dbReference>
<evidence type="ECO:0000256" key="3">
    <source>
        <dbReference type="ARBA" id="ARBA00023163"/>
    </source>
</evidence>
<evidence type="ECO:0000256" key="1">
    <source>
        <dbReference type="ARBA" id="ARBA00023015"/>
    </source>
</evidence>
<dbReference type="Pfam" id="PF01614">
    <property type="entry name" value="IclR_C"/>
    <property type="match status" value="1"/>
</dbReference>
<evidence type="ECO:0000313" key="7">
    <source>
        <dbReference type="Proteomes" id="UP000437709"/>
    </source>
</evidence>
<protein>
    <submittedName>
        <fullName evidence="6">Helix-turn-helix domain-containing protein</fullName>
    </submittedName>
</protein>
<evidence type="ECO:0000259" key="5">
    <source>
        <dbReference type="PROSITE" id="PS51078"/>
    </source>
</evidence>
<dbReference type="InterPro" id="IPR050707">
    <property type="entry name" value="HTH_MetabolicPath_Reg"/>
</dbReference>
<dbReference type="GO" id="GO:0003677">
    <property type="term" value="F:DNA binding"/>
    <property type="evidence" value="ECO:0007669"/>
    <property type="project" value="UniProtKB-KW"/>
</dbReference>